<dbReference type="RefSeq" id="XP_030831793.1">
    <property type="nucleotide sequence ID" value="XM_030975933.1"/>
</dbReference>
<reference evidence="12" key="1">
    <citation type="submission" date="2015-02" db="EMBL/GenBank/DDBJ databases">
        <title>Genome sequencing for Strongylocentrotus purpuratus.</title>
        <authorList>
            <person name="Murali S."/>
            <person name="Liu Y."/>
            <person name="Vee V."/>
            <person name="English A."/>
            <person name="Wang M."/>
            <person name="Skinner E."/>
            <person name="Han Y."/>
            <person name="Muzny D.M."/>
            <person name="Worley K.C."/>
            <person name="Gibbs R.A."/>
        </authorList>
    </citation>
    <scope>NUCLEOTIDE SEQUENCE</scope>
</reference>
<feature type="domain" description="FZ" evidence="10">
    <location>
        <begin position="183"/>
        <end position="305"/>
    </location>
</feature>
<reference evidence="11" key="2">
    <citation type="submission" date="2021-01" db="UniProtKB">
        <authorList>
            <consortium name="EnsemblMetazoa"/>
        </authorList>
    </citation>
    <scope>IDENTIFICATION</scope>
</reference>
<dbReference type="OMA" id="CQNEFED"/>
<dbReference type="InterPro" id="IPR015526">
    <property type="entry name" value="Frizzled/SFRP"/>
</dbReference>
<feature type="disulfide bond" evidence="7">
    <location>
        <begin position="339"/>
        <end position="348"/>
    </location>
</feature>
<dbReference type="Gene3D" id="1.10.2000.10">
    <property type="entry name" value="Frizzled cysteine-rich domain"/>
    <property type="match status" value="2"/>
</dbReference>
<feature type="transmembrane region" description="Helical" evidence="8">
    <location>
        <begin position="86"/>
        <end position="111"/>
    </location>
</feature>
<evidence type="ECO:0000256" key="8">
    <source>
        <dbReference type="SAM" id="Phobius"/>
    </source>
</evidence>
<keyword evidence="8" id="KW-0472">Membrane</keyword>
<evidence type="ECO:0000259" key="9">
    <source>
        <dbReference type="PROSITE" id="PS50026"/>
    </source>
</evidence>
<feature type="domain" description="FZ" evidence="10">
    <location>
        <begin position="467"/>
        <end position="530"/>
    </location>
</feature>
<evidence type="ECO:0000313" key="12">
    <source>
        <dbReference type="Proteomes" id="UP000007110"/>
    </source>
</evidence>
<dbReference type="Proteomes" id="UP000007110">
    <property type="component" value="Unassembled WGS sequence"/>
</dbReference>
<dbReference type="SUPFAM" id="SSF63501">
    <property type="entry name" value="Frizzled cysteine-rich domain"/>
    <property type="match status" value="2"/>
</dbReference>
<dbReference type="PANTHER" id="PTHR11309:SF47">
    <property type="entry name" value="FRIZZLED"/>
    <property type="match status" value="1"/>
</dbReference>
<dbReference type="PROSITE" id="PS50038">
    <property type="entry name" value="FZ"/>
    <property type="match status" value="2"/>
</dbReference>
<sequence>MEDTPWRHISETLGEVERNEIHQMYVLPWECDLTQPTIQPVNSNDYRPANYRRRTRQVHNTRPTLNQSEGGYCISYCHFRTRGSTIVFNVVLLAVLALICTVVALLILVLYQRSHLLITTNITDGEQLDVTTLSESVIRVTPNSSKTSFASQELELNDETTSGPEITEASTATILPTTPYEITQENGCVPIPIVGCRKYLPYNTAFFPNRFGLGRTASEGANLYYQFSSDIGTLCHPDAKRLLCRILFSTCYQPFIAIDPVPLPCRSLCEDVGARCVKDRSFNDTWNRICRTLPESKSDEVCFPSSLTSNHDIPHVCSSSPCRNGGTCFEVNGQMICRCSDRFYGITCQNEFEDPCLGDPCVNGGTCMEQRSPFGFSFYICECTQSYHGARCENVKGTAPVGVTPAAYNPPGSDSIPVNCQDIPAECRSVLAYNRSHGILVGQDTFFSPWPLIETYVACSPSAASVLFCSTVYPTCSQDPQSPYGKPCRGVCERVKNDCEYTFETLNLPYIHCSHLQYRNNSMGLSCLDSH</sequence>
<dbReference type="EnsemblMetazoa" id="XM_030975933">
    <property type="protein sequence ID" value="XP_030831793"/>
    <property type="gene ID" value="LOC100889782"/>
</dbReference>
<evidence type="ECO:0000313" key="11">
    <source>
        <dbReference type="EnsemblMetazoa" id="XP_030831793"/>
    </source>
</evidence>
<accession>A0A7M7N610</accession>
<dbReference type="Pfam" id="PF01392">
    <property type="entry name" value="Fz"/>
    <property type="match status" value="2"/>
</dbReference>
<dbReference type="CDD" id="cd07066">
    <property type="entry name" value="CRD_FZ"/>
    <property type="match status" value="1"/>
</dbReference>
<keyword evidence="8" id="KW-0812">Transmembrane</keyword>
<feature type="domain" description="EGF-like" evidence="9">
    <location>
        <begin position="352"/>
        <end position="393"/>
    </location>
</feature>
<dbReference type="GeneID" id="100889782"/>
<dbReference type="AlphaFoldDB" id="A0A7M7N610"/>
<keyword evidence="2 7" id="KW-0245">EGF-like domain</keyword>
<keyword evidence="5 7" id="KW-1015">Disulfide bond</keyword>
<dbReference type="SUPFAM" id="SSF57196">
    <property type="entry name" value="EGF/Laminin"/>
    <property type="match status" value="2"/>
</dbReference>
<feature type="domain" description="EGF-like" evidence="9">
    <location>
        <begin position="313"/>
        <end position="349"/>
    </location>
</feature>
<name>A0A7M7N610_STRPU</name>
<keyword evidence="1" id="KW-0217">Developmental protein</keyword>
<evidence type="ECO:0000256" key="3">
    <source>
        <dbReference type="ARBA" id="ARBA00022729"/>
    </source>
</evidence>
<dbReference type="PROSITE" id="PS00022">
    <property type="entry name" value="EGF_1"/>
    <property type="match status" value="2"/>
</dbReference>
<comment type="caution">
    <text evidence="7">Lacks conserved residue(s) required for the propagation of feature annotation.</text>
</comment>
<dbReference type="PROSITE" id="PS50026">
    <property type="entry name" value="EGF_3"/>
    <property type="match status" value="2"/>
</dbReference>
<evidence type="ECO:0000259" key="10">
    <source>
        <dbReference type="PROSITE" id="PS50038"/>
    </source>
</evidence>
<dbReference type="FunFam" id="2.10.25.10:FF:000905">
    <property type="entry name" value="Predicted protein"/>
    <property type="match status" value="1"/>
</dbReference>
<evidence type="ECO:0000256" key="6">
    <source>
        <dbReference type="ARBA" id="ARBA00023180"/>
    </source>
</evidence>
<feature type="disulfide bond" evidence="7">
    <location>
        <begin position="383"/>
        <end position="392"/>
    </location>
</feature>
<proteinExistence type="predicted"/>
<evidence type="ECO:0000256" key="1">
    <source>
        <dbReference type="ARBA" id="ARBA00022473"/>
    </source>
</evidence>
<keyword evidence="12" id="KW-1185">Reference proteome</keyword>
<evidence type="ECO:0000256" key="4">
    <source>
        <dbReference type="ARBA" id="ARBA00022737"/>
    </source>
</evidence>
<organism evidence="11 12">
    <name type="scientific">Strongylocentrotus purpuratus</name>
    <name type="common">Purple sea urchin</name>
    <dbReference type="NCBI Taxonomy" id="7668"/>
    <lineage>
        <taxon>Eukaryota</taxon>
        <taxon>Metazoa</taxon>
        <taxon>Echinodermata</taxon>
        <taxon>Eleutherozoa</taxon>
        <taxon>Echinozoa</taxon>
        <taxon>Echinoidea</taxon>
        <taxon>Euechinoidea</taxon>
        <taxon>Echinacea</taxon>
        <taxon>Camarodonta</taxon>
        <taxon>Echinidea</taxon>
        <taxon>Strongylocentrotidae</taxon>
        <taxon>Strongylocentrotus</taxon>
    </lineage>
</organism>
<dbReference type="CDD" id="cd00054">
    <property type="entry name" value="EGF_CA"/>
    <property type="match status" value="1"/>
</dbReference>
<keyword evidence="6" id="KW-0325">Glycoprotein</keyword>
<dbReference type="Gene3D" id="2.10.25.10">
    <property type="entry name" value="Laminin"/>
    <property type="match status" value="2"/>
</dbReference>
<dbReference type="SMART" id="SM00181">
    <property type="entry name" value="EGF"/>
    <property type="match status" value="2"/>
</dbReference>
<dbReference type="InterPro" id="IPR036790">
    <property type="entry name" value="Frizzled_dom_sf"/>
</dbReference>
<evidence type="ECO:0000256" key="5">
    <source>
        <dbReference type="ARBA" id="ARBA00023157"/>
    </source>
</evidence>
<evidence type="ECO:0000256" key="7">
    <source>
        <dbReference type="PROSITE-ProRule" id="PRU00076"/>
    </source>
</evidence>
<keyword evidence="3" id="KW-0732">Signal</keyword>
<dbReference type="OrthoDB" id="5946121at2759"/>
<keyword evidence="8" id="KW-1133">Transmembrane helix</keyword>
<evidence type="ECO:0000256" key="2">
    <source>
        <dbReference type="ARBA" id="ARBA00022536"/>
    </source>
</evidence>
<protein>
    <submittedName>
        <fullName evidence="11">Uncharacterized protein</fullName>
    </submittedName>
</protein>
<dbReference type="PANTHER" id="PTHR11309">
    <property type="entry name" value="FRIZZLED"/>
    <property type="match status" value="1"/>
</dbReference>
<keyword evidence="4" id="KW-0677">Repeat</keyword>
<dbReference type="InterPro" id="IPR000742">
    <property type="entry name" value="EGF"/>
</dbReference>
<dbReference type="FunFam" id="2.10.25.10:FF:000057">
    <property type="entry name" value="protocadherin Fat 1 isoform X2"/>
    <property type="match status" value="1"/>
</dbReference>
<dbReference type="KEGG" id="spu:100889782"/>
<dbReference type="InParanoid" id="A0A7M7N610"/>
<dbReference type="InterPro" id="IPR020067">
    <property type="entry name" value="Frizzled_dom"/>
</dbReference>